<reference evidence="1 2" key="1">
    <citation type="journal article" date="2018" name="Nat. Biotechnol.">
        <title>A standardized bacterial taxonomy based on genome phylogeny substantially revises the tree of life.</title>
        <authorList>
            <person name="Parks D.H."/>
            <person name="Chuvochina M."/>
            <person name="Waite D.W."/>
            <person name="Rinke C."/>
            <person name="Skarshewski A."/>
            <person name="Chaumeil P.A."/>
            <person name="Hugenholtz P."/>
        </authorList>
    </citation>
    <scope>NUCLEOTIDE SEQUENCE [LARGE SCALE GENOMIC DNA]</scope>
    <source>
        <strain evidence="1">UBA9905</strain>
    </source>
</reference>
<dbReference type="EMBL" id="DQBS01000053">
    <property type="protein sequence ID" value="HCO69368.1"/>
    <property type="molecule type" value="Genomic_DNA"/>
</dbReference>
<protein>
    <submittedName>
        <fullName evidence="1">Uncharacterized protein</fullName>
    </submittedName>
</protein>
<gene>
    <name evidence="1" type="ORF">DIT26_02080</name>
</gene>
<evidence type="ECO:0000313" key="1">
    <source>
        <dbReference type="EMBL" id="HCO69368.1"/>
    </source>
</evidence>
<organism evidence="1 2">
    <name type="scientific">Mesotoga infera</name>
    <dbReference type="NCBI Taxonomy" id="1236046"/>
    <lineage>
        <taxon>Bacteria</taxon>
        <taxon>Thermotogati</taxon>
        <taxon>Thermotogota</taxon>
        <taxon>Thermotogae</taxon>
        <taxon>Kosmotogales</taxon>
        <taxon>Kosmotogaceae</taxon>
        <taxon>Mesotoga</taxon>
    </lineage>
</organism>
<evidence type="ECO:0000313" key="2">
    <source>
        <dbReference type="Proteomes" id="UP000264215"/>
    </source>
</evidence>
<feature type="non-terminal residue" evidence="1">
    <location>
        <position position="75"/>
    </location>
</feature>
<dbReference type="AlphaFoldDB" id="A0A3D3TJP7"/>
<accession>A0A3D3TJP7</accession>
<name>A0A3D3TJP7_9BACT</name>
<sequence length="75" mass="8134">MSWNQSGLLQARSAARVLGLRLTELNLVEASSDNPVFFPFSLVHGNFMIAGLVPSGFIVEIVTGMRTVAQQNETV</sequence>
<comment type="caution">
    <text evidence="1">The sequence shown here is derived from an EMBL/GenBank/DDBJ whole genome shotgun (WGS) entry which is preliminary data.</text>
</comment>
<proteinExistence type="predicted"/>
<dbReference type="Proteomes" id="UP000264215">
    <property type="component" value="Unassembled WGS sequence"/>
</dbReference>